<dbReference type="Pfam" id="PF00072">
    <property type="entry name" value="Response_reg"/>
    <property type="match status" value="1"/>
</dbReference>
<dbReference type="Gene3D" id="3.30.565.10">
    <property type="entry name" value="Histidine kinase-like ATPase, C-terminal domain"/>
    <property type="match status" value="1"/>
</dbReference>
<evidence type="ECO:0000256" key="13">
    <source>
        <dbReference type="SAM" id="Coils"/>
    </source>
</evidence>
<dbReference type="FunFam" id="3.30.565.10:FF:000010">
    <property type="entry name" value="Sensor histidine kinase RcsC"/>
    <property type="match status" value="1"/>
</dbReference>
<evidence type="ECO:0000256" key="12">
    <source>
        <dbReference type="PROSITE-ProRule" id="PRU00169"/>
    </source>
</evidence>
<evidence type="ECO:0000256" key="4">
    <source>
        <dbReference type="ARBA" id="ARBA00012438"/>
    </source>
</evidence>
<evidence type="ECO:0000256" key="5">
    <source>
        <dbReference type="ARBA" id="ARBA00022553"/>
    </source>
</evidence>
<evidence type="ECO:0000256" key="2">
    <source>
        <dbReference type="ARBA" id="ARBA00004236"/>
    </source>
</evidence>
<dbReference type="PROSITE" id="PS50885">
    <property type="entry name" value="HAMP"/>
    <property type="match status" value="12"/>
</dbReference>
<comment type="similarity">
    <text evidence="3">In the N-terminal section; belongs to the phytochrome family.</text>
</comment>
<dbReference type="Proteomes" id="UP000050867">
    <property type="component" value="Unassembled WGS sequence"/>
</dbReference>
<feature type="coiled-coil region" evidence="13">
    <location>
        <begin position="1274"/>
        <end position="1343"/>
    </location>
</feature>
<dbReference type="SMART" id="SM00387">
    <property type="entry name" value="HATPase_c"/>
    <property type="match status" value="1"/>
</dbReference>
<keyword evidence="13" id="KW-0175">Coiled coil</keyword>
<dbReference type="Pfam" id="PF13185">
    <property type="entry name" value="GAF_2"/>
    <property type="match status" value="1"/>
</dbReference>
<dbReference type="Gene3D" id="1.20.120.1530">
    <property type="match status" value="6"/>
</dbReference>
<feature type="modified residue" description="4-aspartylphosphate" evidence="12">
    <location>
        <position position="1741"/>
    </location>
</feature>
<evidence type="ECO:0000256" key="14">
    <source>
        <dbReference type="SAM" id="MobiDB-lite"/>
    </source>
</evidence>
<name>A0A0T6LZF4_WENVI</name>
<dbReference type="CDD" id="cd06225">
    <property type="entry name" value="HAMP"/>
    <property type="match status" value="11"/>
</dbReference>
<evidence type="ECO:0000256" key="6">
    <source>
        <dbReference type="ARBA" id="ARBA00022679"/>
    </source>
</evidence>
<dbReference type="InterPro" id="IPR003660">
    <property type="entry name" value="HAMP_dom"/>
</dbReference>
<evidence type="ECO:0000256" key="8">
    <source>
        <dbReference type="ARBA" id="ARBA00022777"/>
    </source>
</evidence>
<dbReference type="InterPro" id="IPR036097">
    <property type="entry name" value="HisK_dim/P_sf"/>
</dbReference>
<dbReference type="SMART" id="SM00448">
    <property type="entry name" value="REC"/>
    <property type="match status" value="1"/>
</dbReference>
<dbReference type="InterPro" id="IPR003594">
    <property type="entry name" value="HATPase_dom"/>
</dbReference>
<feature type="domain" description="HAMP" evidence="17">
    <location>
        <begin position="300"/>
        <end position="352"/>
    </location>
</feature>
<keyword evidence="10" id="KW-0902">Two-component regulatory system</keyword>
<dbReference type="InterPro" id="IPR036890">
    <property type="entry name" value="HATPase_C_sf"/>
</dbReference>
<feature type="domain" description="HAMP" evidence="17">
    <location>
        <begin position="852"/>
        <end position="904"/>
    </location>
</feature>
<evidence type="ECO:0000256" key="11">
    <source>
        <dbReference type="ARBA" id="ARBA00074306"/>
    </source>
</evidence>
<feature type="domain" description="HAMP" evidence="17">
    <location>
        <begin position="484"/>
        <end position="536"/>
    </location>
</feature>
<evidence type="ECO:0000259" key="16">
    <source>
        <dbReference type="PROSITE" id="PS50110"/>
    </source>
</evidence>
<evidence type="ECO:0000313" key="19">
    <source>
        <dbReference type="Proteomes" id="UP000050867"/>
    </source>
</evidence>
<evidence type="ECO:0000313" key="18">
    <source>
        <dbReference type="EMBL" id="KRV51492.1"/>
    </source>
</evidence>
<dbReference type="SUPFAM" id="SSF55781">
    <property type="entry name" value="GAF domain-like"/>
    <property type="match status" value="1"/>
</dbReference>
<organism evidence="18 19">
    <name type="scientific">Wenjunlia vitaminophila</name>
    <name type="common">Streptomyces vitaminophilus</name>
    <dbReference type="NCBI Taxonomy" id="76728"/>
    <lineage>
        <taxon>Bacteria</taxon>
        <taxon>Bacillati</taxon>
        <taxon>Actinomycetota</taxon>
        <taxon>Actinomycetes</taxon>
        <taxon>Kitasatosporales</taxon>
        <taxon>Streptomycetaceae</taxon>
        <taxon>Wenjunlia</taxon>
    </lineage>
</organism>
<reference evidence="18 19" key="1">
    <citation type="submission" date="2015-10" db="EMBL/GenBank/DDBJ databases">
        <title>Draft genome sequence of pyrrolomycin-producing Streptomyces vitaminophilus.</title>
        <authorList>
            <person name="Graham D.E."/>
            <person name="Mahan K.M."/>
            <person name="Klingeman D.M."/>
            <person name="Hettich R.L."/>
            <person name="Parry R.J."/>
        </authorList>
    </citation>
    <scope>NUCLEOTIDE SEQUENCE [LARGE SCALE GENOMIC DNA]</scope>
    <source>
        <strain evidence="18 19">ATCC 31673</strain>
    </source>
</reference>
<keyword evidence="9" id="KW-0472">Membrane</keyword>
<dbReference type="PRINTS" id="PR00344">
    <property type="entry name" value="BCTRLSENSOR"/>
</dbReference>
<keyword evidence="9" id="KW-1133">Transmembrane helix</keyword>
<keyword evidence="6" id="KW-0808">Transferase</keyword>
<comment type="catalytic activity">
    <reaction evidence="1">
        <text>ATP + protein L-histidine = ADP + protein N-phospho-L-histidine.</text>
        <dbReference type="EC" id="2.7.13.3"/>
    </reaction>
</comment>
<dbReference type="Gene3D" id="1.10.287.950">
    <property type="entry name" value="Methyl-accepting chemotaxis protein"/>
    <property type="match status" value="1"/>
</dbReference>
<dbReference type="eggNOG" id="COG0840">
    <property type="taxonomic scope" value="Bacteria"/>
</dbReference>
<dbReference type="SMART" id="SM00065">
    <property type="entry name" value="GAF"/>
    <property type="match status" value="1"/>
</dbReference>
<gene>
    <name evidence="18" type="ORF">AQ490_01700</name>
</gene>
<dbReference type="OrthoDB" id="9810730at2"/>
<dbReference type="PANTHER" id="PTHR45339">
    <property type="entry name" value="HYBRID SIGNAL TRANSDUCTION HISTIDINE KINASE J"/>
    <property type="match status" value="1"/>
</dbReference>
<feature type="domain" description="HAMP" evidence="17">
    <location>
        <begin position="760"/>
        <end position="812"/>
    </location>
</feature>
<dbReference type="eggNOG" id="COG0784">
    <property type="taxonomic scope" value="Bacteria"/>
</dbReference>
<comment type="subcellular location">
    <subcellularLocation>
        <location evidence="2">Cell membrane</location>
    </subcellularLocation>
</comment>
<dbReference type="InterPro" id="IPR001789">
    <property type="entry name" value="Sig_transdc_resp-reg_receiver"/>
</dbReference>
<dbReference type="InterPro" id="IPR003018">
    <property type="entry name" value="GAF"/>
</dbReference>
<keyword evidence="5 12" id="KW-0597">Phosphoprotein</keyword>
<evidence type="ECO:0000256" key="1">
    <source>
        <dbReference type="ARBA" id="ARBA00000085"/>
    </source>
</evidence>
<dbReference type="STRING" id="76728.AQ490_01700"/>
<protein>
    <recommendedName>
        <fullName evidence="11">Circadian input-output histidine kinase CikA</fullName>
        <ecNumber evidence="4">2.7.13.3</ecNumber>
    </recommendedName>
</protein>
<dbReference type="InterPro" id="IPR003661">
    <property type="entry name" value="HisK_dim/P_dom"/>
</dbReference>
<dbReference type="CDD" id="cd16922">
    <property type="entry name" value="HATPase_EvgS-ArcB-TorS-like"/>
    <property type="match status" value="1"/>
</dbReference>
<feature type="domain" description="Histidine kinase" evidence="15">
    <location>
        <begin position="1353"/>
        <end position="1594"/>
    </location>
</feature>
<dbReference type="Gene3D" id="1.10.287.130">
    <property type="match status" value="1"/>
</dbReference>
<dbReference type="InterPro" id="IPR005467">
    <property type="entry name" value="His_kinase_dom"/>
</dbReference>
<feature type="domain" description="HAMP" evidence="17">
    <location>
        <begin position="1036"/>
        <end position="1088"/>
    </location>
</feature>
<sequence length="1811" mass="193973">MRNGTRARARGTVEVDAASLNRLLTALEAMRDGNFRKRLTVTGDGVMAEIAAVFNQIADRNQHLTGELSRVRRLVGREGKLAERLETGPCDGSWATAIDHSNALVDDLVYPVAEVGRVLAAVAEGDLEQRMELRPRSFDGSQHALRGEFLKVGRTVNGLVDQLSTFTDEVTRVASEVGTEGKLGGQARVRGMSGSWRDLIDSVNTMAAQLTAQVRDIALVTTAVARGDLSRKVTVRVDGEMLALKDTVNTMVDQLSTFAEQVTRVAREVGTEGKLGGQAQVPGVAGTWKDLTDSVNTMAGNLTAQVRDIAQVTTAVANGDLSQKITVSASGEVARLAETINAMTQTLSTFADEVTRVASEVGAEGRLGGQAQVPGVAGIWKDLTDSVNTAFQNLTAQVRDIAQVTTAVASGDLSRQVTVRVDGEMLALKNTVNTMVAQLSSFAAEVTRVASEVGAEGRLGGQAQVPGAAGTWKDLTDSVNTAFRNLTAQVRDIAQVTTAVAYGDLSQKVAVDVSGEMLELKNTVNTMVDQLSAFAAEVTRMARDVGTEGRLGGQAEVPGVSGVWWDLTDSVNSMGRNLTDQVRNIAQVTTAVARGDLSQKITVDARGEILELKDTVNTMVDQLSAFAAEVTRVAREVGTEGRLGGQAKVQGVAGVWRDLTDSVNGMAGNLTAQVRNIAQVATAVARGDLSQKITVDARGEILELKSTLNTMVDQLSTFAEQVTRVAREVGTEGKLGGQADVKGVAGTWKDLTQSVNEMANNLTAQVRGIAEVTQAVARGDMSKKITVDAKGEILALVLTVNTMVDQLSDFGDEVTRVARQVGTEGRLGGQARVRNASGIWKDLTDNVNLMANNLTSQVRNISQVASAVASGDLTKKVTVEARGEVAELADTVNEMTETLRKFAEQVTRVAREVGTEGRLGGQADVPGVSGTWKDLTESVNSMASNLTTQVRNIALVTTAVAKGDLTKKIDVDARGEILELKTTINTMVDQLSAFADELTRVAREVGTEGILGGQARVPGVVGTWQDLTESVNELASSLTRQVRAIAEVATAVTRGDLTPRIDVDAAGELEMLKNNINQMIHNLRETTQTNREQNWLKTELARISGLMQGRRELRDVAALIMSELTPVVGARHGAFFLAEPALEAEGGDEAGLRPGNEEVELRLIGGYGYSTRSMPTTYRMGESLVGQVALEKATILVESAPPGYLKIASGLGDASPVNVVVLPVQFEGQLLGVIELASFQPFTQVHRDFLDQIAEMIAVTVNTIGVNTKTEALLRQSQELTTQLKERSAELESRQAALQRSNAELEEKAELLARQNRDIEIQNNKIEEARQVLEERAEQLALSMRYKSEFLANMSHELRTPLNSLLILAKLLADNAESNLSPKQVEFAETIHGAGADLLQLINDILDLSKVEAGKMDVSPTRIALVQLVDYVEATFRPLTAEKGLDFSVRVSPELPLTLHTDEQRLLQVLRNLLSNAVKFTDTGAVELVIRPAGEDVPVYIKEQLLESGAIQDPEQEMIAFSVTDTGIGIAASKMRVIFEAFKQADGTTSRKYGGTGLGLSISREIARLLGGEIHADSQPGRGSTFTLYLPLVCGEWPASGYPQLSALPEGDSTEGADAPLHDLEPSATTRSRAGGGLARIRRSRAARRESASAAAAGQPAVQSPARDSWVQPWEDSAGGEGFKAGFQGQKVLVVDDDVRNVFALTSVLEQHGLTVLYAENGREGIEVLEQHDDVALVLMDIMMPEMDGYATTAAIRRMPQFAGLPIIALTAKAMKGDREKSIEAGASDHVTKPVDTDHLLTVMGQWLGAR</sequence>
<accession>A0A0T6LZF4</accession>
<dbReference type="Gene3D" id="3.30.450.40">
    <property type="match status" value="1"/>
</dbReference>
<keyword evidence="7" id="KW-0812">Transmembrane</keyword>
<dbReference type="SUPFAM" id="SSF52172">
    <property type="entry name" value="CheY-like"/>
    <property type="match status" value="1"/>
</dbReference>
<evidence type="ECO:0000259" key="17">
    <source>
        <dbReference type="PROSITE" id="PS50885"/>
    </source>
</evidence>
<dbReference type="EC" id="2.7.13.3" evidence="4"/>
<dbReference type="Pfam" id="PF02518">
    <property type="entry name" value="HATPase_c"/>
    <property type="match status" value="1"/>
</dbReference>
<feature type="domain" description="HAMP" evidence="17">
    <location>
        <begin position="20"/>
        <end position="66"/>
    </location>
</feature>
<keyword evidence="19" id="KW-1185">Reference proteome</keyword>
<evidence type="ECO:0000256" key="10">
    <source>
        <dbReference type="ARBA" id="ARBA00023012"/>
    </source>
</evidence>
<dbReference type="eggNOG" id="COG1511">
    <property type="taxonomic scope" value="Bacteria"/>
</dbReference>
<dbReference type="EMBL" id="LLZU01000001">
    <property type="protein sequence ID" value="KRV51492.1"/>
    <property type="molecule type" value="Genomic_DNA"/>
</dbReference>
<proteinExistence type="inferred from homology"/>
<feature type="region of interest" description="Disordered" evidence="14">
    <location>
        <begin position="1604"/>
        <end position="1675"/>
    </location>
</feature>
<dbReference type="PROSITE" id="PS50110">
    <property type="entry name" value="RESPONSE_REGULATORY"/>
    <property type="match status" value="1"/>
</dbReference>
<dbReference type="PROSITE" id="PS50109">
    <property type="entry name" value="HIS_KIN"/>
    <property type="match status" value="1"/>
</dbReference>
<dbReference type="Pfam" id="PF00672">
    <property type="entry name" value="HAMP"/>
    <property type="match status" value="10"/>
</dbReference>
<dbReference type="SUPFAM" id="SSF58104">
    <property type="entry name" value="Methyl-accepting chemotaxis protein (MCP) signaling domain"/>
    <property type="match status" value="6"/>
</dbReference>
<dbReference type="GO" id="GO:0005886">
    <property type="term" value="C:plasma membrane"/>
    <property type="evidence" value="ECO:0007669"/>
    <property type="project" value="UniProtKB-SubCell"/>
</dbReference>
<dbReference type="GO" id="GO:0000155">
    <property type="term" value="F:phosphorelay sensor kinase activity"/>
    <property type="evidence" value="ECO:0007669"/>
    <property type="project" value="InterPro"/>
</dbReference>
<feature type="domain" description="HAMP" evidence="17">
    <location>
        <begin position="392"/>
        <end position="444"/>
    </location>
</feature>
<evidence type="ECO:0000256" key="7">
    <source>
        <dbReference type="ARBA" id="ARBA00022692"/>
    </source>
</evidence>
<feature type="domain" description="HAMP" evidence="17">
    <location>
        <begin position="944"/>
        <end position="996"/>
    </location>
</feature>
<evidence type="ECO:0000259" key="15">
    <source>
        <dbReference type="PROSITE" id="PS50109"/>
    </source>
</evidence>
<dbReference type="InterPro" id="IPR029016">
    <property type="entry name" value="GAF-like_dom_sf"/>
</dbReference>
<dbReference type="InterPro" id="IPR004358">
    <property type="entry name" value="Sig_transdc_His_kin-like_C"/>
</dbReference>
<dbReference type="SMART" id="SM00304">
    <property type="entry name" value="HAMP"/>
    <property type="match status" value="12"/>
</dbReference>
<feature type="domain" description="HAMP" evidence="17">
    <location>
        <begin position="106"/>
        <end position="168"/>
    </location>
</feature>
<dbReference type="CDD" id="cd00082">
    <property type="entry name" value="HisKA"/>
    <property type="match status" value="1"/>
</dbReference>
<dbReference type="FunFam" id="1.20.120.1530:FF:000002">
    <property type="entry name" value="Two-component osmosensing histidine kinase"/>
    <property type="match status" value="5"/>
</dbReference>
<dbReference type="Gene3D" id="1.10.8.500">
    <property type="entry name" value="HAMP domain in histidine kinase"/>
    <property type="match status" value="1"/>
</dbReference>
<keyword evidence="8 18" id="KW-0418">Kinase</keyword>
<comment type="caution">
    <text evidence="18">The sequence shown here is derived from an EMBL/GenBank/DDBJ whole genome shotgun (WGS) entry which is preliminary data.</text>
</comment>
<evidence type="ECO:0000256" key="9">
    <source>
        <dbReference type="ARBA" id="ARBA00022989"/>
    </source>
</evidence>
<dbReference type="SUPFAM" id="SSF47384">
    <property type="entry name" value="Homodimeric domain of signal transducing histidine kinase"/>
    <property type="match status" value="1"/>
</dbReference>
<evidence type="ECO:0000256" key="3">
    <source>
        <dbReference type="ARBA" id="ARBA00006402"/>
    </source>
</evidence>
<feature type="domain" description="HAMP" evidence="17">
    <location>
        <begin position="208"/>
        <end position="260"/>
    </location>
</feature>
<feature type="domain" description="HAMP" evidence="17">
    <location>
        <begin position="668"/>
        <end position="720"/>
    </location>
</feature>
<dbReference type="eggNOG" id="COG2770">
    <property type="taxonomic scope" value="Bacteria"/>
</dbReference>
<dbReference type="Gene3D" id="3.40.50.2300">
    <property type="match status" value="1"/>
</dbReference>
<dbReference type="SMART" id="SM00388">
    <property type="entry name" value="HisKA"/>
    <property type="match status" value="1"/>
</dbReference>
<feature type="domain" description="Response regulatory" evidence="16">
    <location>
        <begin position="1691"/>
        <end position="1808"/>
    </location>
</feature>
<dbReference type="eggNOG" id="COG2203">
    <property type="taxonomic scope" value="Bacteria"/>
</dbReference>
<dbReference type="SUPFAM" id="SSF55874">
    <property type="entry name" value="ATPase domain of HSP90 chaperone/DNA topoisomerase II/histidine kinase"/>
    <property type="match status" value="1"/>
</dbReference>
<dbReference type="eggNOG" id="COG5002">
    <property type="taxonomic scope" value="Bacteria"/>
</dbReference>
<dbReference type="PANTHER" id="PTHR45339:SF1">
    <property type="entry name" value="HYBRID SIGNAL TRANSDUCTION HISTIDINE KINASE J"/>
    <property type="match status" value="1"/>
</dbReference>
<dbReference type="Pfam" id="PF00512">
    <property type="entry name" value="HisKA"/>
    <property type="match status" value="1"/>
</dbReference>
<dbReference type="Pfam" id="PF18947">
    <property type="entry name" value="HAMP_2"/>
    <property type="match status" value="1"/>
</dbReference>
<dbReference type="InterPro" id="IPR011006">
    <property type="entry name" value="CheY-like_superfamily"/>
</dbReference>
<feature type="domain" description="HAMP" evidence="17">
    <location>
        <begin position="576"/>
        <end position="628"/>
    </location>
</feature>